<evidence type="ECO:0000313" key="2">
    <source>
        <dbReference type="WBParaSite" id="RSKR_0000466500.1"/>
    </source>
</evidence>
<sequence>MITDPLPEPLLSKVTCNGTKEPDYTLDIKELFYAACKTLKQGEMVKNNIFDLHEAMSAIEMMEPSMDMGLVKVNPAKMGLQNAIKSKCLEVTKMDYRELVATIDATWGTLMSWLNLIPLDQSLKTNVLLHDPTLIQDQVLKSYVVAFLGLSNLVIDVAEVVGVFSEEDIYVSTYRKTNYKRTDVGCVIAEIKLAKLANAINETDDKDTVEGKQAVSYRIKMMEGLFWLMKTLLPLAENVSDAPLNFTDAKIHFTSFKSGIKGSECTIKYGLQPKDGNDSNYEWLPAFQPEVNRPIIPASFPKRLTCTSRIAAYQELKRIASKFEEIVYELEKLLVQRDQLILGTIDIKDLYVSSIATESCVGLYDENKKLYPVYSTVVDSQLETYMPMVRNVYISIIQNYTRNISRQMEFTKEVMSESENTAIYAHTIDKLINSKYGQEQDFTINGHFSTKIHDLHLDLGLEYIDLGFRTDVFESYEYDYIYYFLADILYNYKAKHIQTVLCLINNEIPNAKVDSMTPRELKRRSKVCLKKNLVEVRDKLDCGVKKYLYGMTCITRAYYILMMVLKKKGFIKDPLDKNEKFRFDARFGSLQFLIKHYSINYEQFQKQREEENKASSVDELLTVISHTLKTATTYITVASKNTDIISAESFDYLLLTIRKTQITANLLKTIDGTQVTMISNTLRSNLIRSKVILQKVLSSSGTTDFVPSNEVLTKTFTKPQTLLPYVDPILKEEDYFKLADIVTINELFKRRVHLGHKVGTVSENMKWALYGERLGVCVFDLDKTRDHFIKALNFLAHTAYRGGMVLFVSSDKTNMMHIEKVAAEIGQYSHTRKWQEGTLTNIRQLFGAPVRMPDVIVFTSTLTSVLETHPAVKEAAKLTIPTIAICDSNSDPNYITYPIPGNDDSPASVQYYMTLFREAIKRGQDQRKADQEKGKDFESLL</sequence>
<proteinExistence type="predicted"/>
<dbReference type="Proteomes" id="UP000095286">
    <property type="component" value="Unplaced"/>
</dbReference>
<protein>
    <submittedName>
        <fullName evidence="2">Protein MAK10 homolog</fullName>
    </submittedName>
</protein>
<accession>A0AC35TV27</accession>
<reference evidence="2" key="1">
    <citation type="submission" date="2016-11" db="UniProtKB">
        <authorList>
            <consortium name="WormBaseParasite"/>
        </authorList>
    </citation>
    <scope>IDENTIFICATION</scope>
    <source>
        <strain evidence="2">KR3021</strain>
    </source>
</reference>
<evidence type="ECO:0000313" key="1">
    <source>
        <dbReference type="Proteomes" id="UP000095286"/>
    </source>
</evidence>
<organism evidence="1 2">
    <name type="scientific">Rhabditophanes sp. KR3021</name>
    <dbReference type="NCBI Taxonomy" id="114890"/>
    <lineage>
        <taxon>Eukaryota</taxon>
        <taxon>Metazoa</taxon>
        <taxon>Ecdysozoa</taxon>
        <taxon>Nematoda</taxon>
        <taxon>Chromadorea</taxon>
        <taxon>Rhabditida</taxon>
        <taxon>Tylenchina</taxon>
        <taxon>Panagrolaimomorpha</taxon>
        <taxon>Strongyloidoidea</taxon>
        <taxon>Alloionematidae</taxon>
        <taxon>Rhabditophanes</taxon>
    </lineage>
</organism>
<dbReference type="WBParaSite" id="RSKR_0000466500.1">
    <property type="protein sequence ID" value="RSKR_0000466500.1"/>
    <property type="gene ID" value="RSKR_0000466500"/>
</dbReference>
<name>A0AC35TV27_9BILA</name>